<keyword evidence="2" id="KW-1185">Reference proteome</keyword>
<dbReference type="RefSeq" id="WP_309310506.1">
    <property type="nucleotide sequence ID" value="NZ_CP133592.1"/>
</dbReference>
<sequence length="53" mass="6175">MGRQARYDNKKQMCISFTPTTYDRIDEERGVIPRSAFVSNIVEQYFAGKQVDN</sequence>
<dbReference type="EMBL" id="CP133592">
    <property type="protein sequence ID" value="WMW24697.1"/>
    <property type="molecule type" value="Genomic_DNA"/>
</dbReference>
<evidence type="ECO:0000313" key="1">
    <source>
        <dbReference type="EMBL" id="WMW24697.1"/>
    </source>
</evidence>
<reference evidence="1 2" key="1">
    <citation type="submission" date="2023-08" db="EMBL/GenBank/DDBJ databases">
        <title>Methanolobus mangrovi sp. nov. and Methanolobus sediminis sp. nov, two novel methylotrophic methanogens isolated from mangrove sediments in China.</title>
        <authorList>
            <person name="Zhou J."/>
        </authorList>
    </citation>
    <scope>NUCLEOTIDE SEQUENCE [LARGE SCALE GENOMIC DNA]</scope>
    <source>
        <strain evidence="1 2">FTZ6</strain>
    </source>
</reference>
<dbReference type="AlphaFoldDB" id="A0AA51UJI3"/>
<evidence type="ECO:0000313" key="2">
    <source>
        <dbReference type="Proteomes" id="UP001182908"/>
    </source>
</evidence>
<organism evidence="1 2">
    <name type="scientific">Methanolobus sediminis</name>
    <dbReference type="NCBI Taxonomy" id="3072978"/>
    <lineage>
        <taxon>Archaea</taxon>
        <taxon>Methanobacteriati</taxon>
        <taxon>Methanobacteriota</taxon>
        <taxon>Stenosarchaea group</taxon>
        <taxon>Methanomicrobia</taxon>
        <taxon>Methanosarcinales</taxon>
        <taxon>Methanosarcinaceae</taxon>
        <taxon>Methanolobus</taxon>
    </lineage>
</organism>
<protein>
    <submittedName>
        <fullName evidence="1">Uncharacterized protein</fullName>
    </submittedName>
</protein>
<gene>
    <name evidence="1" type="ORF">RE474_11495</name>
</gene>
<dbReference type="GeneID" id="84233350"/>
<dbReference type="KEGG" id="mseb:RE474_11495"/>
<proteinExistence type="predicted"/>
<name>A0AA51UJI3_9EURY</name>
<dbReference type="Proteomes" id="UP001182908">
    <property type="component" value="Chromosome"/>
</dbReference>
<accession>A0AA51UJI3</accession>